<feature type="domain" description="Integrase catalytic" evidence="1">
    <location>
        <begin position="1"/>
        <end position="80"/>
    </location>
</feature>
<dbReference type="EMBL" id="CAJNOC010012972">
    <property type="protein sequence ID" value="CAF1156367.1"/>
    <property type="molecule type" value="Genomic_DNA"/>
</dbReference>
<dbReference type="InterPro" id="IPR012337">
    <property type="entry name" value="RNaseH-like_sf"/>
</dbReference>
<dbReference type="Proteomes" id="UP000663879">
    <property type="component" value="Unassembled WGS sequence"/>
</dbReference>
<proteinExistence type="predicted"/>
<dbReference type="PANTHER" id="PTHR37984">
    <property type="entry name" value="PROTEIN CBG26694"/>
    <property type="match status" value="1"/>
</dbReference>
<dbReference type="AlphaFoldDB" id="A0A814T411"/>
<dbReference type="Gene3D" id="3.30.420.10">
    <property type="entry name" value="Ribonuclease H-like superfamily/Ribonuclease H"/>
    <property type="match status" value="1"/>
</dbReference>
<evidence type="ECO:0000313" key="3">
    <source>
        <dbReference type="Proteomes" id="UP000663879"/>
    </source>
</evidence>
<keyword evidence="3" id="KW-1185">Reference proteome</keyword>
<dbReference type="PROSITE" id="PS50994">
    <property type="entry name" value="INTEGRASE"/>
    <property type="match status" value="1"/>
</dbReference>
<comment type="caution">
    <text evidence="2">The sequence shown here is derived from an EMBL/GenBank/DDBJ whole genome shotgun (WGS) entry which is preliminary data.</text>
</comment>
<dbReference type="InterPro" id="IPR036397">
    <property type="entry name" value="RNaseH_sf"/>
</dbReference>
<feature type="non-terminal residue" evidence="2">
    <location>
        <position position="80"/>
    </location>
</feature>
<evidence type="ECO:0000313" key="2">
    <source>
        <dbReference type="EMBL" id="CAF1156367.1"/>
    </source>
</evidence>
<dbReference type="GO" id="GO:0003676">
    <property type="term" value="F:nucleic acid binding"/>
    <property type="evidence" value="ECO:0007669"/>
    <property type="project" value="InterPro"/>
</dbReference>
<sequence>MEEIFEKVLEFISIYGAPVEWLSDNGKEFVNELLEKLCKVFKINRRFTSPYNPRANGLTERFNQTLVSSLRKQAADDPNN</sequence>
<name>A0A814T411_9BILA</name>
<dbReference type="OrthoDB" id="427924at2759"/>
<dbReference type="SUPFAM" id="SSF53098">
    <property type="entry name" value="Ribonuclease H-like"/>
    <property type="match status" value="1"/>
</dbReference>
<organism evidence="2 3">
    <name type="scientific">Brachionus calyciflorus</name>
    <dbReference type="NCBI Taxonomy" id="104777"/>
    <lineage>
        <taxon>Eukaryota</taxon>
        <taxon>Metazoa</taxon>
        <taxon>Spiralia</taxon>
        <taxon>Gnathifera</taxon>
        <taxon>Rotifera</taxon>
        <taxon>Eurotatoria</taxon>
        <taxon>Monogononta</taxon>
        <taxon>Pseudotrocha</taxon>
        <taxon>Ploima</taxon>
        <taxon>Brachionidae</taxon>
        <taxon>Brachionus</taxon>
    </lineage>
</organism>
<accession>A0A814T411</accession>
<dbReference type="InterPro" id="IPR001584">
    <property type="entry name" value="Integrase_cat-core"/>
</dbReference>
<gene>
    <name evidence="2" type="ORF">OXX778_LOCUS23474</name>
</gene>
<protein>
    <recommendedName>
        <fullName evidence="1">Integrase catalytic domain-containing protein</fullName>
    </recommendedName>
</protein>
<dbReference type="GO" id="GO:0015074">
    <property type="term" value="P:DNA integration"/>
    <property type="evidence" value="ECO:0007669"/>
    <property type="project" value="InterPro"/>
</dbReference>
<dbReference type="InterPro" id="IPR050951">
    <property type="entry name" value="Retrovirus_Pol_polyprotein"/>
</dbReference>
<dbReference type="PANTHER" id="PTHR37984:SF5">
    <property type="entry name" value="PROTEIN NYNRIN-LIKE"/>
    <property type="match status" value="1"/>
</dbReference>
<evidence type="ECO:0000259" key="1">
    <source>
        <dbReference type="PROSITE" id="PS50994"/>
    </source>
</evidence>
<reference evidence="2" key="1">
    <citation type="submission" date="2021-02" db="EMBL/GenBank/DDBJ databases">
        <authorList>
            <person name="Nowell W R."/>
        </authorList>
    </citation>
    <scope>NUCLEOTIDE SEQUENCE</scope>
    <source>
        <strain evidence="2">Ploen Becks lab</strain>
    </source>
</reference>